<organism evidence="2 3">
    <name type="scientific">Aquicella lusitana</name>
    <dbReference type="NCBI Taxonomy" id="254246"/>
    <lineage>
        <taxon>Bacteria</taxon>
        <taxon>Pseudomonadati</taxon>
        <taxon>Pseudomonadota</taxon>
        <taxon>Gammaproteobacteria</taxon>
        <taxon>Legionellales</taxon>
        <taxon>Coxiellaceae</taxon>
        <taxon>Aquicella</taxon>
    </lineage>
</organism>
<dbReference type="EMBL" id="QQAX01000023">
    <property type="protein sequence ID" value="RDI40213.1"/>
    <property type="molecule type" value="Genomic_DNA"/>
</dbReference>
<evidence type="ECO:0000313" key="2">
    <source>
        <dbReference type="EMBL" id="RDI40213.1"/>
    </source>
</evidence>
<gene>
    <name evidence="2" type="ORF">C8D86_12349</name>
</gene>
<dbReference type="PROSITE" id="PS51257">
    <property type="entry name" value="PROKAR_LIPOPROTEIN"/>
    <property type="match status" value="1"/>
</dbReference>
<proteinExistence type="predicted"/>
<name>A0A370GDZ3_9COXI</name>
<keyword evidence="1" id="KW-0732">Signal</keyword>
<evidence type="ECO:0000256" key="1">
    <source>
        <dbReference type="SAM" id="SignalP"/>
    </source>
</evidence>
<comment type="caution">
    <text evidence="2">The sequence shown here is derived from an EMBL/GenBank/DDBJ whole genome shotgun (WGS) entry which is preliminary data.</text>
</comment>
<dbReference type="AlphaFoldDB" id="A0A370GDZ3"/>
<dbReference type="RefSeq" id="WP_114835110.1">
    <property type="nucleotide sequence ID" value="NZ_LR699114.1"/>
</dbReference>
<protein>
    <submittedName>
        <fullName evidence="2">Uncharacterized protein</fullName>
    </submittedName>
</protein>
<dbReference type="OrthoDB" id="5880013at2"/>
<dbReference type="Proteomes" id="UP000254720">
    <property type="component" value="Unassembled WGS sequence"/>
</dbReference>
<keyword evidence="3" id="KW-1185">Reference proteome</keyword>
<evidence type="ECO:0000313" key="3">
    <source>
        <dbReference type="Proteomes" id="UP000254720"/>
    </source>
</evidence>
<feature type="chain" id="PRO_5016868431" evidence="1">
    <location>
        <begin position="20"/>
        <end position="145"/>
    </location>
</feature>
<reference evidence="2 3" key="1">
    <citation type="submission" date="2018-07" db="EMBL/GenBank/DDBJ databases">
        <title>Genomic Encyclopedia of Type Strains, Phase IV (KMG-IV): sequencing the most valuable type-strain genomes for metagenomic binning, comparative biology and taxonomic classification.</title>
        <authorList>
            <person name="Goeker M."/>
        </authorList>
    </citation>
    <scope>NUCLEOTIDE SEQUENCE [LARGE SCALE GENOMIC DNA]</scope>
    <source>
        <strain evidence="2 3">DSM 16500</strain>
    </source>
</reference>
<sequence>MRSIIVSGLVILLSGCATTTNNYYTKTVDSWRGGHVSALVKQWGPPDQRVTGTGGNTVYVYKTESYHSSGGTASPSVGVHFSPGGKPVMTTTPSLNPAWNRGMTLACMATFEVNSQGIITETKTLGNACYGSESFASRMRNPSAP</sequence>
<accession>A0A370GDZ3</accession>
<feature type="signal peptide" evidence="1">
    <location>
        <begin position="1"/>
        <end position="19"/>
    </location>
</feature>